<keyword evidence="1" id="KW-1133">Transmembrane helix</keyword>
<organism evidence="3 4">
    <name type="scientific">Virgisporangium ochraceum</name>
    <dbReference type="NCBI Taxonomy" id="65505"/>
    <lineage>
        <taxon>Bacteria</taxon>
        <taxon>Bacillati</taxon>
        <taxon>Actinomycetota</taxon>
        <taxon>Actinomycetes</taxon>
        <taxon>Micromonosporales</taxon>
        <taxon>Micromonosporaceae</taxon>
        <taxon>Virgisporangium</taxon>
    </lineage>
</organism>
<protein>
    <recommendedName>
        <fullName evidence="2">DinB-like domain-containing protein</fullName>
    </recommendedName>
</protein>
<dbReference type="InterPro" id="IPR024775">
    <property type="entry name" value="DinB-like"/>
</dbReference>
<evidence type="ECO:0000313" key="3">
    <source>
        <dbReference type="EMBL" id="GIJ70659.1"/>
    </source>
</evidence>
<accession>A0A8J4EDF9</accession>
<dbReference type="SUPFAM" id="SSF109854">
    <property type="entry name" value="DinB/YfiT-like putative metalloenzymes"/>
    <property type="match status" value="1"/>
</dbReference>
<keyword evidence="4" id="KW-1185">Reference proteome</keyword>
<dbReference type="AlphaFoldDB" id="A0A8J4EDF9"/>
<name>A0A8J4EDF9_9ACTN</name>
<dbReference type="Proteomes" id="UP000635606">
    <property type="component" value="Unassembled WGS sequence"/>
</dbReference>
<proteinExistence type="predicted"/>
<dbReference type="Gene3D" id="1.20.120.450">
    <property type="entry name" value="dinb family like domain"/>
    <property type="match status" value="1"/>
</dbReference>
<keyword evidence="1" id="KW-0812">Transmembrane</keyword>
<dbReference type="InterPro" id="IPR034660">
    <property type="entry name" value="DinB/YfiT-like"/>
</dbReference>
<feature type="transmembrane region" description="Helical" evidence="1">
    <location>
        <begin position="46"/>
        <end position="66"/>
    </location>
</feature>
<dbReference type="EMBL" id="BOPH01000082">
    <property type="protein sequence ID" value="GIJ70659.1"/>
    <property type="molecule type" value="Genomic_DNA"/>
</dbReference>
<evidence type="ECO:0000256" key="1">
    <source>
        <dbReference type="SAM" id="Phobius"/>
    </source>
</evidence>
<reference evidence="3" key="1">
    <citation type="submission" date="2021-01" db="EMBL/GenBank/DDBJ databases">
        <title>Whole genome shotgun sequence of Virgisporangium ochraceum NBRC 16418.</title>
        <authorList>
            <person name="Komaki H."/>
            <person name="Tamura T."/>
        </authorList>
    </citation>
    <scope>NUCLEOTIDE SEQUENCE</scope>
    <source>
        <strain evidence="3">NBRC 16418</strain>
    </source>
</reference>
<comment type="caution">
    <text evidence="3">The sequence shown here is derived from an EMBL/GenBank/DDBJ whole genome shotgun (WGS) entry which is preliminary data.</text>
</comment>
<feature type="domain" description="DinB-like" evidence="2">
    <location>
        <begin position="13"/>
        <end position="170"/>
    </location>
</feature>
<dbReference type="Pfam" id="PF12867">
    <property type="entry name" value="DinB_2"/>
    <property type="match status" value="1"/>
</dbReference>
<evidence type="ECO:0000259" key="2">
    <source>
        <dbReference type="Pfam" id="PF12867"/>
    </source>
</evidence>
<keyword evidence="1" id="KW-0472">Membrane</keyword>
<gene>
    <name evidence="3" type="ORF">Voc01_055760</name>
</gene>
<sequence length="176" mass="19972">MTDLARDAVLHELHQAPGAFRDLLAAAGPDSLSKRTTGTRWTNRQMLFHLVLGYGLVRILLPLVAVMDRLPAWVGRGFAAVLNAVATPFHVVNYVGSVVGGRLLTLHRMEVLFDRSCAALARRLNRMEPADLSRGMPFPVRWDPFFTTRMSVLDVYHYPWQHFQFHRRQLTLDPVA</sequence>
<dbReference type="RefSeq" id="WP_203930557.1">
    <property type="nucleotide sequence ID" value="NZ_BOPH01000082.1"/>
</dbReference>
<evidence type="ECO:0000313" key="4">
    <source>
        <dbReference type="Proteomes" id="UP000635606"/>
    </source>
</evidence>